<dbReference type="Pfam" id="PF00648">
    <property type="entry name" value="Peptidase_C2"/>
    <property type="match status" value="1"/>
</dbReference>
<dbReference type="SUPFAM" id="SSF54001">
    <property type="entry name" value="Cysteine proteinases"/>
    <property type="match status" value="1"/>
</dbReference>
<comment type="caution">
    <text evidence="5">The sequence shown here is derived from an EMBL/GenBank/DDBJ whole genome shotgun (WGS) entry which is preliminary data.</text>
</comment>
<dbReference type="PANTHER" id="PTHR10183">
    <property type="entry name" value="CALPAIN"/>
    <property type="match status" value="1"/>
</dbReference>
<sequence length="145" mass="16445">MAALALITERPKMLEHIVLTKEVNNEGVYLVRICKNGKWITVMLDDCFPCTSWKTLAFTQAKRRQLYVPLIEKACAKLFGSYSNLTSGQTAEAMQLFTGAPCDYIHIEKQNDNPMEDEQVDPDVLWAKLLSACDFDVHFIVISDL</sequence>
<dbReference type="AlphaFoldDB" id="A0A8S2UGB4"/>
<dbReference type="InterPro" id="IPR038765">
    <property type="entry name" value="Papain-like_cys_pep_sf"/>
</dbReference>
<feature type="domain" description="Calpain catalytic" evidence="3">
    <location>
        <begin position="1"/>
        <end position="131"/>
    </location>
</feature>
<dbReference type="Proteomes" id="UP000677228">
    <property type="component" value="Unassembled WGS sequence"/>
</dbReference>
<dbReference type="InterPro" id="IPR001300">
    <property type="entry name" value="Peptidase_C2_calpain_cat"/>
</dbReference>
<dbReference type="PRINTS" id="PR00704">
    <property type="entry name" value="CALPAIN"/>
</dbReference>
<proteinExistence type="inferred from homology"/>
<evidence type="ECO:0000259" key="3">
    <source>
        <dbReference type="PROSITE" id="PS50203"/>
    </source>
</evidence>
<dbReference type="EMBL" id="CAJNOK010036943">
    <property type="protein sequence ID" value="CAF1526796.1"/>
    <property type="molecule type" value="Genomic_DNA"/>
</dbReference>
<gene>
    <name evidence="4" type="ORF">OVA965_LOCUS38055</name>
    <name evidence="5" type="ORF">TMI583_LOCUS39196</name>
</gene>
<dbReference type="PROSITE" id="PS50203">
    <property type="entry name" value="CALPAIN_CAT"/>
    <property type="match status" value="1"/>
</dbReference>
<dbReference type="GO" id="GO:0006508">
    <property type="term" value="P:proteolysis"/>
    <property type="evidence" value="ECO:0007669"/>
    <property type="project" value="InterPro"/>
</dbReference>
<dbReference type="EMBL" id="CAJOBA010059124">
    <property type="protein sequence ID" value="CAF4313530.1"/>
    <property type="molecule type" value="Genomic_DNA"/>
</dbReference>
<dbReference type="PANTHER" id="PTHR10183:SF382">
    <property type="entry name" value="CALPAIN-15"/>
    <property type="match status" value="1"/>
</dbReference>
<organism evidence="5 6">
    <name type="scientific">Didymodactylos carnosus</name>
    <dbReference type="NCBI Taxonomy" id="1234261"/>
    <lineage>
        <taxon>Eukaryota</taxon>
        <taxon>Metazoa</taxon>
        <taxon>Spiralia</taxon>
        <taxon>Gnathifera</taxon>
        <taxon>Rotifera</taxon>
        <taxon>Eurotatoria</taxon>
        <taxon>Bdelloidea</taxon>
        <taxon>Philodinida</taxon>
        <taxon>Philodinidae</taxon>
        <taxon>Didymodactylos</taxon>
    </lineage>
</organism>
<dbReference type="GO" id="GO:0004198">
    <property type="term" value="F:calcium-dependent cysteine-type endopeptidase activity"/>
    <property type="evidence" value="ECO:0007669"/>
    <property type="project" value="InterPro"/>
</dbReference>
<reference evidence="5" key="1">
    <citation type="submission" date="2021-02" db="EMBL/GenBank/DDBJ databases">
        <authorList>
            <person name="Nowell W R."/>
        </authorList>
    </citation>
    <scope>NUCLEOTIDE SEQUENCE</scope>
</reference>
<evidence type="ECO:0000313" key="4">
    <source>
        <dbReference type="EMBL" id="CAF1526796.1"/>
    </source>
</evidence>
<evidence type="ECO:0000313" key="5">
    <source>
        <dbReference type="EMBL" id="CAF4313530.1"/>
    </source>
</evidence>
<evidence type="ECO:0000256" key="2">
    <source>
        <dbReference type="PROSITE-ProRule" id="PRU00239"/>
    </source>
</evidence>
<dbReference type="GO" id="GO:0005737">
    <property type="term" value="C:cytoplasm"/>
    <property type="evidence" value="ECO:0007669"/>
    <property type="project" value="TreeGrafter"/>
</dbReference>
<dbReference type="InterPro" id="IPR022684">
    <property type="entry name" value="Calpain_cysteine_protease"/>
</dbReference>
<evidence type="ECO:0000256" key="1">
    <source>
        <dbReference type="ARBA" id="ARBA00007623"/>
    </source>
</evidence>
<protein>
    <recommendedName>
        <fullName evidence="3">Calpain catalytic domain-containing protein</fullName>
    </recommendedName>
</protein>
<comment type="caution">
    <text evidence="2">Lacks conserved residue(s) required for the propagation of feature annotation.</text>
</comment>
<evidence type="ECO:0000313" key="6">
    <source>
        <dbReference type="Proteomes" id="UP000682733"/>
    </source>
</evidence>
<dbReference type="Proteomes" id="UP000682733">
    <property type="component" value="Unassembled WGS sequence"/>
</dbReference>
<accession>A0A8S2UGB4</accession>
<comment type="similarity">
    <text evidence="1">Belongs to the peptidase C2 family.</text>
</comment>
<name>A0A8S2UGB4_9BILA</name>